<dbReference type="PANTHER" id="PTHR43625">
    <property type="entry name" value="AFLATOXIN B1 ALDEHYDE REDUCTASE"/>
    <property type="match status" value="1"/>
</dbReference>
<keyword evidence="4" id="KW-1185">Reference proteome</keyword>
<dbReference type="Proteomes" id="UP000007431">
    <property type="component" value="Unassembled WGS sequence"/>
</dbReference>
<dbReference type="InterPro" id="IPR050791">
    <property type="entry name" value="Aldo-Keto_reductase"/>
</dbReference>
<feature type="domain" description="NADP-dependent oxidoreductase" evidence="2">
    <location>
        <begin position="28"/>
        <end position="316"/>
    </location>
</feature>
<reference evidence="3 4" key="1">
    <citation type="journal article" date="2010" name="Nat. Biotechnol.">
        <title>Genome sequence of the model mushroom Schizophyllum commune.</title>
        <authorList>
            <person name="Ohm R.A."/>
            <person name="de Jong J.F."/>
            <person name="Lugones L.G."/>
            <person name="Aerts A."/>
            <person name="Kothe E."/>
            <person name="Stajich J.E."/>
            <person name="de Vries R.P."/>
            <person name="Record E."/>
            <person name="Levasseur A."/>
            <person name="Baker S.E."/>
            <person name="Bartholomew K.A."/>
            <person name="Coutinho P.M."/>
            <person name="Erdmann S."/>
            <person name="Fowler T.J."/>
            <person name="Gathman A.C."/>
            <person name="Lombard V."/>
            <person name="Henrissat B."/>
            <person name="Knabe N."/>
            <person name="Kuees U."/>
            <person name="Lilly W.W."/>
            <person name="Lindquist E."/>
            <person name="Lucas S."/>
            <person name="Magnuson J.K."/>
            <person name="Piumi F."/>
            <person name="Raudaskoski M."/>
            <person name="Salamov A."/>
            <person name="Schmutz J."/>
            <person name="Schwarze F.W.M.R."/>
            <person name="vanKuyk P.A."/>
            <person name="Horton J.S."/>
            <person name="Grigoriev I.V."/>
            <person name="Woesten H.A.B."/>
        </authorList>
    </citation>
    <scope>NUCLEOTIDE SEQUENCE [LARGE SCALE GENOMIC DNA]</scope>
    <source>
        <strain evidence="4">H4-8 / FGSC 9210</strain>
    </source>
</reference>
<dbReference type="HOGENOM" id="CLU_023205_2_1_1"/>
<sequence>MSYPRRKIGDATFGPLGYGLMWDVYDPQGLTSSTDDERFAVLDAALEAGCNFWDTADIYPGSEEAVGKWLAKTGKRKEIFLATKFGFVQRPGHAKAGEKLLDGSPEYVHEAVERSLKKLGTDYIDLYYLHRADPDTPIERTVGAMAELVKEGKVKHLGLSEVSAKTLRRAYAVHPIAAVQVEYSPFTLDIEDPKIGLLQAARELGVKVVAYSPLGRGLLTGHIKSTADITDPFRSSIPKYNAENFPRILNLVKELEAIGQKYNSSSGQVALAWILAQGDDFIPIPCTTKVKNLEHNVAALDLKLSNEDLASIRRHAEEIDAALRGIARYPPGVQETLFSETPEL</sequence>
<dbReference type="eggNOG" id="KOG1575">
    <property type="taxonomic scope" value="Eukaryota"/>
</dbReference>
<dbReference type="SUPFAM" id="SSF51430">
    <property type="entry name" value="NAD(P)-linked oxidoreductase"/>
    <property type="match status" value="1"/>
</dbReference>
<name>D8PZW9_SCHCM</name>
<dbReference type="GO" id="GO:0016491">
    <property type="term" value="F:oxidoreductase activity"/>
    <property type="evidence" value="ECO:0007669"/>
    <property type="project" value="UniProtKB-KW"/>
</dbReference>
<protein>
    <recommendedName>
        <fullName evidence="2">NADP-dependent oxidoreductase domain-containing protein</fullName>
    </recommendedName>
</protein>
<dbReference type="Pfam" id="PF00248">
    <property type="entry name" value="Aldo_ket_red"/>
    <property type="match status" value="1"/>
</dbReference>
<evidence type="ECO:0000313" key="4">
    <source>
        <dbReference type="Proteomes" id="UP000007431"/>
    </source>
</evidence>
<dbReference type="InterPro" id="IPR036812">
    <property type="entry name" value="NAD(P)_OxRdtase_dom_sf"/>
</dbReference>
<dbReference type="VEuPathDB" id="FungiDB:SCHCODRAFT_02615160"/>
<organism evidence="4">
    <name type="scientific">Schizophyllum commune (strain H4-8 / FGSC 9210)</name>
    <name type="common">Split gill fungus</name>
    <dbReference type="NCBI Taxonomy" id="578458"/>
    <lineage>
        <taxon>Eukaryota</taxon>
        <taxon>Fungi</taxon>
        <taxon>Dikarya</taxon>
        <taxon>Basidiomycota</taxon>
        <taxon>Agaricomycotina</taxon>
        <taxon>Agaricomycetes</taxon>
        <taxon>Agaricomycetidae</taxon>
        <taxon>Agaricales</taxon>
        <taxon>Schizophyllaceae</taxon>
        <taxon>Schizophyllum</taxon>
    </lineage>
</organism>
<accession>D8PZW9</accession>
<dbReference type="AlphaFoldDB" id="D8PZW9"/>
<dbReference type="InterPro" id="IPR023210">
    <property type="entry name" value="NADP_OxRdtase_dom"/>
</dbReference>
<evidence type="ECO:0000256" key="1">
    <source>
        <dbReference type="ARBA" id="ARBA00023002"/>
    </source>
</evidence>
<dbReference type="GO" id="GO:0005737">
    <property type="term" value="C:cytoplasm"/>
    <property type="evidence" value="ECO:0007669"/>
    <property type="project" value="TreeGrafter"/>
</dbReference>
<dbReference type="Gene3D" id="3.20.20.100">
    <property type="entry name" value="NADP-dependent oxidoreductase domain"/>
    <property type="match status" value="1"/>
</dbReference>
<dbReference type="GeneID" id="9586396"/>
<dbReference type="PANTHER" id="PTHR43625:SF40">
    <property type="entry name" value="ALDO-KETO REDUCTASE YAKC [NADP(+)]"/>
    <property type="match status" value="1"/>
</dbReference>
<dbReference type="RefSeq" id="XP_003033834.1">
    <property type="nucleotide sequence ID" value="XM_003033788.1"/>
</dbReference>
<keyword evidence="1" id="KW-0560">Oxidoreductase</keyword>
<dbReference type="InParanoid" id="D8PZW9"/>
<proteinExistence type="predicted"/>
<dbReference type="OMA" id="FIPWAPL"/>
<evidence type="ECO:0000313" key="3">
    <source>
        <dbReference type="EMBL" id="EFI98931.1"/>
    </source>
</evidence>
<dbReference type="FunCoup" id="D8PZW9">
    <property type="interactions" value="307"/>
</dbReference>
<dbReference type="KEGG" id="scm:SCHCO_02615160"/>
<evidence type="ECO:0000259" key="2">
    <source>
        <dbReference type="Pfam" id="PF00248"/>
    </source>
</evidence>
<dbReference type="EMBL" id="GL377304">
    <property type="protein sequence ID" value="EFI98931.1"/>
    <property type="molecule type" value="Genomic_DNA"/>
</dbReference>
<dbReference type="OrthoDB" id="37537at2759"/>
<gene>
    <name evidence="3" type="ORF">SCHCODRAFT_84775</name>
</gene>